<name>A0AAP0E5H9_9MAGN</name>
<dbReference type="EMBL" id="JBBNAF010000013">
    <property type="protein sequence ID" value="KAK9087115.1"/>
    <property type="molecule type" value="Genomic_DNA"/>
</dbReference>
<accession>A0AAP0E5H9</accession>
<evidence type="ECO:0000313" key="1">
    <source>
        <dbReference type="EMBL" id="KAK9087115.1"/>
    </source>
</evidence>
<gene>
    <name evidence="1" type="ORF">Syun_029509</name>
</gene>
<comment type="caution">
    <text evidence="1">The sequence shown here is derived from an EMBL/GenBank/DDBJ whole genome shotgun (WGS) entry which is preliminary data.</text>
</comment>
<reference evidence="1 2" key="1">
    <citation type="submission" date="2024-01" db="EMBL/GenBank/DDBJ databases">
        <title>Genome assemblies of Stephania.</title>
        <authorList>
            <person name="Yang L."/>
        </authorList>
    </citation>
    <scope>NUCLEOTIDE SEQUENCE [LARGE SCALE GENOMIC DNA]</scope>
    <source>
        <strain evidence="1">YNDBR</strain>
        <tissue evidence="1">Leaf</tissue>
    </source>
</reference>
<evidence type="ECO:0000313" key="2">
    <source>
        <dbReference type="Proteomes" id="UP001420932"/>
    </source>
</evidence>
<dbReference type="AlphaFoldDB" id="A0AAP0E5H9"/>
<dbReference type="Proteomes" id="UP001420932">
    <property type="component" value="Unassembled WGS sequence"/>
</dbReference>
<keyword evidence="2" id="KW-1185">Reference proteome</keyword>
<protein>
    <submittedName>
        <fullName evidence="1">Uncharacterized protein</fullName>
    </submittedName>
</protein>
<proteinExistence type="predicted"/>
<sequence length="180" mass="21354">MSVGGIVEEQLKKSKIQAVEIRFHIDVIKLLSVLKQKLQHNIIHHVSNRRFSDGTLILTAASALAGDRTRDAGGSRQPEMRNWMRLQRVKMMNWKKASREEEIEEAWIYRSHHHFPTRVLRQIYTVHQLINGYMSISLLTPRAHIIPKTSRYHYFHASPFKALRKNWKLYWLASRFMFHL</sequence>
<organism evidence="1 2">
    <name type="scientific">Stephania yunnanensis</name>
    <dbReference type="NCBI Taxonomy" id="152371"/>
    <lineage>
        <taxon>Eukaryota</taxon>
        <taxon>Viridiplantae</taxon>
        <taxon>Streptophyta</taxon>
        <taxon>Embryophyta</taxon>
        <taxon>Tracheophyta</taxon>
        <taxon>Spermatophyta</taxon>
        <taxon>Magnoliopsida</taxon>
        <taxon>Ranunculales</taxon>
        <taxon>Menispermaceae</taxon>
        <taxon>Menispermoideae</taxon>
        <taxon>Cissampelideae</taxon>
        <taxon>Stephania</taxon>
    </lineage>
</organism>